<proteinExistence type="predicted"/>
<keyword evidence="3" id="KW-1185">Reference proteome</keyword>
<dbReference type="AlphaFoldDB" id="A0AAW0F5G4"/>
<comment type="caution">
    <text evidence="2">The sequence shown here is derived from an EMBL/GenBank/DDBJ whole genome shotgun (WGS) entry which is preliminary data.</text>
</comment>
<dbReference type="Proteomes" id="UP001430356">
    <property type="component" value="Unassembled WGS sequence"/>
</dbReference>
<gene>
    <name evidence="2" type="ORF">NESM_000249700</name>
</gene>
<name>A0AAW0F5G4_9TRYP</name>
<evidence type="ECO:0000313" key="3">
    <source>
        <dbReference type="Proteomes" id="UP001430356"/>
    </source>
</evidence>
<reference evidence="2 3" key="1">
    <citation type="journal article" date="2021" name="MBio">
        <title>A New Model Trypanosomatid, Novymonas esmeraldas: Genomic Perception of Its 'Candidatus Pandoraea novymonadis' Endosymbiont.</title>
        <authorList>
            <person name="Zakharova A."/>
            <person name="Saura A."/>
            <person name="Butenko A."/>
            <person name="Podesvova L."/>
            <person name="Warmusova S."/>
            <person name="Kostygov A.Y."/>
            <person name="Nenarokova A."/>
            <person name="Lukes J."/>
            <person name="Opperdoes F.R."/>
            <person name="Yurchenko V."/>
        </authorList>
    </citation>
    <scope>NUCLEOTIDE SEQUENCE [LARGE SCALE GENOMIC DNA]</scope>
    <source>
        <strain evidence="2 3">E262AT.01</strain>
    </source>
</reference>
<feature type="region of interest" description="Disordered" evidence="1">
    <location>
        <begin position="56"/>
        <end position="80"/>
    </location>
</feature>
<evidence type="ECO:0000256" key="1">
    <source>
        <dbReference type="SAM" id="MobiDB-lite"/>
    </source>
</evidence>
<dbReference type="EMBL" id="JAECZO010000021">
    <property type="protein sequence ID" value="KAK7201827.1"/>
    <property type="molecule type" value="Genomic_DNA"/>
</dbReference>
<accession>A0AAW0F5G4</accession>
<organism evidence="2 3">
    <name type="scientific">Novymonas esmeraldas</name>
    <dbReference type="NCBI Taxonomy" id="1808958"/>
    <lineage>
        <taxon>Eukaryota</taxon>
        <taxon>Discoba</taxon>
        <taxon>Euglenozoa</taxon>
        <taxon>Kinetoplastea</taxon>
        <taxon>Metakinetoplastina</taxon>
        <taxon>Trypanosomatida</taxon>
        <taxon>Trypanosomatidae</taxon>
        <taxon>Novymonas</taxon>
    </lineage>
</organism>
<sequence>MDLTDSAMWTLVEEAVAEDRGEDEEEVLAQMVRSYLARRGLADTLAAFDDEQQAYRGPSMVPKGRAQDAAPEPVPTGNGESAVSLEAVGPAAPHDRAGIEMDRHKAAQLLCLHKKYEAAAALMEPTSLARIRLLCIQAQSLEDTATAVFYLATHVAPLVPFCTDPTVGHAVYTAALSSVLNPCREKPVLDTEVLAREVNDELCGRDQRSSLHVLFNWAYWQEASHSA</sequence>
<evidence type="ECO:0000313" key="2">
    <source>
        <dbReference type="EMBL" id="KAK7201827.1"/>
    </source>
</evidence>
<protein>
    <submittedName>
        <fullName evidence="2">Uncharacterized protein</fullName>
    </submittedName>
</protein>